<dbReference type="Proteomes" id="UP000432089">
    <property type="component" value="Unassembled WGS sequence"/>
</dbReference>
<evidence type="ECO:0000256" key="9">
    <source>
        <dbReference type="ARBA" id="ARBA00023065"/>
    </source>
</evidence>
<evidence type="ECO:0000256" key="10">
    <source>
        <dbReference type="ARBA" id="ARBA00023136"/>
    </source>
</evidence>
<dbReference type="InterPro" id="IPR010617">
    <property type="entry name" value="TMEM175-like"/>
</dbReference>
<comment type="caution">
    <text evidence="15">The sequence shown here is derived from an EMBL/GenBank/DDBJ whole genome shotgun (WGS) entry which is preliminary data.</text>
</comment>
<dbReference type="PANTHER" id="PTHR31462">
    <property type="entry name" value="ENDOSOMAL/LYSOSOMAL POTASSIUM CHANNEL TMEM175"/>
    <property type="match status" value="1"/>
</dbReference>
<evidence type="ECO:0000256" key="5">
    <source>
        <dbReference type="ARBA" id="ARBA00022692"/>
    </source>
</evidence>
<comment type="subcellular location">
    <subcellularLocation>
        <location evidence="1">Membrane</location>
        <topology evidence="1">Multi-pass membrane protein</topology>
    </subcellularLocation>
</comment>
<keyword evidence="7" id="KW-0630">Potassium</keyword>
<feature type="region of interest" description="Disordered" evidence="13">
    <location>
        <begin position="1"/>
        <end position="24"/>
    </location>
</feature>
<dbReference type="GO" id="GO:0016020">
    <property type="term" value="C:membrane"/>
    <property type="evidence" value="ECO:0007669"/>
    <property type="project" value="UniProtKB-SubCell"/>
</dbReference>
<keyword evidence="9" id="KW-0406">Ion transport</keyword>
<feature type="transmembrane region" description="Helical" evidence="14">
    <location>
        <begin position="47"/>
        <end position="65"/>
    </location>
</feature>
<proteinExistence type="inferred from homology"/>
<evidence type="ECO:0000256" key="14">
    <source>
        <dbReference type="SAM" id="Phobius"/>
    </source>
</evidence>
<organism evidence="15 16">
    <name type="scientific">Plantimonas leprariae</name>
    <dbReference type="NCBI Taxonomy" id="2615207"/>
    <lineage>
        <taxon>Bacteria</taxon>
        <taxon>Pseudomonadati</taxon>
        <taxon>Pseudomonadota</taxon>
        <taxon>Alphaproteobacteria</taxon>
        <taxon>Hyphomicrobiales</taxon>
        <taxon>Aurantimonadaceae</taxon>
        <taxon>Plantimonas</taxon>
    </lineage>
</organism>
<feature type="transmembrane region" description="Helical" evidence="14">
    <location>
        <begin position="199"/>
        <end position="232"/>
    </location>
</feature>
<evidence type="ECO:0000256" key="13">
    <source>
        <dbReference type="SAM" id="MobiDB-lite"/>
    </source>
</evidence>
<keyword evidence="3" id="KW-0813">Transport</keyword>
<comment type="catalytic activity">
    <reaction evidence="12">
        <text>K(+)(in) = K(+)(out)</text>
        <dbReference type="Rhea" id="RHEA:29463"/>
        <dbReference type="ChEBI" id="CHEBI:29103"/>
    </reaction>
</comment>
<evidence type="ECO:0000256" key="4">
    <source>
        <dbReference type="ARBA" id="ARBA00022538"/>
    </source>
</evidence>
<feature type="transmembrane region" description="Helical" evidence="14">
    <location>
        <begin position="157"/>
        <end position="178"/>
    </location>
</feature>
<keyword evidence="8 14" id="KW-1133">Transmembrane helix</keyword>
<dbReference type="GO" id="GO:0015252">
    <property type="term" value="F:proton channel activity"/>
    <property type="evidence" value="ECO:0007669"/>
    <property type="project" value="InterPro"/>
</dbReference>
<keyword evidence="5 14" id="KW-0812">Transmembrane</keyword>
<evidence type="ECO:0000256" key="3">
    <source>
        <dbReference type="ARBA" id="ARBA00022448"/>
    </source>
</evidence>
<dbReference type="PANTHER" id="PTHR31462:SF5">
    <property type="entry name" value="ENDOSOMAL_LYSOSOMAL PROTON CHANNEL TMEM175"/>
    <property type="match status" value="1"/>
</dbReference>
<evidence type="ECO:0000256" key="12">
    <source>
        <dbReference type="ARBA" id="ARBA00034430"/>
    </source>
</evidence>
<reference evidence="15 16" key="1">
    <citation type="submission" date="2019-09" db="EMBL/GenBank/DDBJ databases">
        <title>YIM 132180 draft genome.</title>
        <authorList>
            <person name="Zhang K."/>
        </authorList>
    </citation>
    <scope>NUCLEOTIDE SEQUENCE [LARGE SCALE GENOMIC DNA]</scope>
    <source>
        <strain evidence="15 16">YIM 132180</strain>
    </source>
</reference>
<comment type="similarity">
    <text evidence="2">Belongs to the TMEM175 family.</text>
</comment>
<gene>
    <name evidence="15" type="ORF">F6X38_18060</name>
</gene>
<evidence type="ECO:0000313" key="16">
    <source>
        <dbReference type="Proteomes" id="UP000432089"/>
    </source>
</evidence>
<dbReference type="AlphaFoldDB" id="A0A7V7PM36"/>
<accession>A0A7V7PM36</accession>
<evidence type="ECO:0000256" key="1">
    <source>
        <dbReference type="ARBA" id="ARBA00004141"/>
    </source>
</evidence>
<dbReference type="RefSeq" id="WP_150972103.1">
    <property type="nucleotide sequence ID" value="NZ_VZDO01000016.1"/>
</dbReference>
<keyword evidence="10 14" id="KW-0472">Membrane</keyword>
<feature type="transmembrane region" description="Helical" evidence="14">
    <location>
        <begin position="115"/>
        <end position="137"/>
    </location>
</feature>
<feature type="transmembrane region" description="Helical" evidence="14">
    <location>
        <begin position="85"/>
        <end position="103"/>
    </location>
</feature>
<evidence type="ECO:0000256" key="7">
    <source>
        <dbReference type="ARBA" id="ARBA00022958"/>
    </source>
</evidence>
<keyword evidence="11" id="KW-0407">Ion channel</keyword>
<evidence type="ECO:0000313" key="15">
    <source>
        <dbReference type="EMBL" id="KAB0677578.1"/>
    </source>
</evidence>
<keyword evidence="16" id="KW-1185">Reference proteome</keyword>
<protein>
    <submittedName>
        <fullName evidence="15">DUF1211 domain-containing protein</fullName>
    </submittedName>
</protein>
<dbReference type="Pfam" id="PF06736">
    <property type="entry name" value="TMEM175"/>
    <property type="match status" value="1"/>
</dbReference>
<name>A0A7V7PM36_9HYPH</name>
<evidence type="ECO:0000256" key="11">
    <source>
        <dbReference type="ARBA" id="ARBA00023303"/>
    </source>
</evidence>
<dbReference type="GO" id="GO:0005267">
    <property type="term" value="F:potassium channel activity"/>
    <property type="evidence" value="ECO:0007669"/>
    <property type="project" value="UniProtKB-KW"/>
</dbReference>
<evidence type="ECO:0000256" key="8">
    <source>
        <dbReference type="ARBA" id="ARBA00022989"/>
    </source>
</evidence>
<feature type="compositionally biased region" description="Low complexity" evidence="13">
    <location>
        <begin position="13"/>
        <end position="23"/>
    </location>
</feature>
<keyword evidence="4" id="KW-0633">Potassium transport</keyword>
<sequence>MTGIVSGGPNTAPAPCLPASAPPDGFDERSRWSVAHERQRGSDRLEAFSDAVIAIMLTVLSLRLLEVDADSVERVGLPAALLGQWPSFLAFALTFLVVGQIWITHHNMWRYVEKVDQTLLVLNLVLLMSIALIPFCARLLAESLKLPDTLNLKLATVIYAANAFGMAVLFNFSLWWAHGKGLINDRLNRDLYRAIRRRFLIGPSIYLFALLIALVLPWISIVSYVGVVALYVWPGAGDLPTGRDTRVANAAACTFTDGSRRQS</sequence>
<evidence type="ECO:0000256" key="6">
    <source>
        <dbReference type="ARBA" id="ARBA00022826"/>
    </source>
</evidence>
<evidence type="ECO:0000256" key="2">
    <source>
        <dbReference type="ARBA" id="ARBA00006920"/>
    </source>
</evidence>
<dbReference type="EMBL" id="VZDO01000016">
    <property type="protein sequence ID" value="KAB0677578.1"/>
    <property type="molecule type" value="Genomic_DNA"/>
</dbReference>
<keyword evidence="6" id="KW-0631">Potassium channel</keyword>